<gene>
    <name evidence="6 7" type="primary">lptE</name>
    <name evidence="7" type="ORF">Q9L42_020105</name>
</gene>
<sequence length="165" mass="18654">MGNQLIRHAAFFAVMLLSTACGYHLRGALDIPEEMKNIYIEGASASLRDEINLSLKSADGQLVSSTEEASMVIKVIRDDMRRRVLSLNSAGKATEFELNYTVRFMLLDPTGQILMDQQEVEINRDFFNDQVDILAKSNEEAVIRDEIYRQAVRAIVMRARAVLKN</sequence>
<keyword evidence="1 6" id="KW-0732">Signal</keyword>
<dbReference type="EMBL" id="CP157743">
    <property type="protein sequence ID" value="XBS20616.1"/>
    <property type="molecule type" value="Genomic_DNA"/>
</dbReference>
<proteinExistence type="inferred from homology"/>
<comment type="subunit">
    <text evidence="6">Component of the lipopolysaccharide transport and assembly complex. Interacts with LptD.</text>
</comment>
<evidence type="ECO:0000313" key="8">
    <source>
        <dbReference type="Proteomes" id="UP001225378"/>
    </source>
</evidence>
<organism evidence="7 8">
    <name type="scientific">Methylomarinum roseum</name>
    <dbReference type="NCBI Taxonomy" id="3067653"/>
    <lineage>
        <taxon>Bacteria</taxon>
        <taxon>Pseudomonadati</taxon>
        <taxon>Pseudomonadota</taxon>
        <taxon>Gammaproteobacteria</taxon>
        <taxon>Methylococcales</taxon>
        <taxon>Methylococcaceae</taxon>
        <taxon>Methylomarinum</taxon>
    </lineage>
</organism>
<dbReference type="GO" id="GO:0015920">
    <property type="term" value="P:lipopolysaccharide transport"/>
    <property type="evidence" value="ECO:0007669"/>
    <property type="project" value="TreeGrafter"/>
</dbReference>
<dbReference type="AlphaFoldDB" id="A0AAU7NVK6"/>
<comment type="subcellular location">
    <subcellularLocation>
        <location evidence="6">Cell outer membrane</location>
        <topology evidence="6">Lipid-anchor</topology>
    </subcellularLocation>
</comment>
<keyword evidence="3 6" id="KW-0564">Palmitate</keyword>
<dbReference type="GO" id="GO:0043165">
    <property type="term" value="P:Gram-negative-bacterium-type cell outer membrane assembly"/>
    <property type="evidence" value="ECO:0007669"/>
    <property type="project" value="UniProtKB-UniRule"/>
</dbReference>
<evidence type="ECO:0000256" key="1">
    <source>
        <dbReference type="ARBA" id="ARBA00022729"/>
    </source>
</evidence>
<dbReference type="GO" id="GO:1990351">
    <property type="term" value="C:transporter complex"/>
    <property type="evidence" value="ECO:0007669"/>
    <property type="project" value="TreeGrafter"/>
</dbReference>
<evidence type="ECO:0000256" key="2">
    <source>
        <dbReference type="ARBA" id="ARBA00023136"/>
    </source>
</evidence>
<dbReference type="PROSITE" id="PS51257">
    <property type="entry name" value="PROKAR_LIPOPROTEIN"/>
    <property type="match status" value="1"/>
</dbReference>
<dbReference type="Pfam" id="PF04390">
    <property type="entry name" value="LptE"/>
    <property type="match status" value="1"/>
</dbReference>
<evidence type="ECO:0000256" key="6">
    <source>
        <dbReference type="HAMAP-Rule" id="MF_01186"/>
    </source>
</evidence>
<accession>A0AAU7NVK6</accession>
<evidence type="ECO:0000256" key="4">
    <source>
        <dbReference type="ARBA" id="ARBA00023237"/>
    </source>
</evidence>
<dbReference type="PANTHER" id="PTHR38098:SF1">
    <property type="entry name" value="LPS-ASSEMBLY LIPOPROTEIN LPTE"/>
    <property type="match status" value="1"/>
</dbReference>
<dbReference type="Gene3D" id="3.30.160.150">
    <property type="entry name" value="Lipoprotein like domain"/>
    <property type="match status" value="1"/>
</dbReference>
<comment type="function">
    <text evidence="6">Together with LptD, is involved in the assembly of lipopolysaccharide (LPS) at the surface of the outer membrane. Required for the proper assembly of LptD. Binds LPS and may serve as the LPS recognition site at the outer membrane.</text>
</comment>
<dbReference type="Proteomes" id="UP001225378">
    <property type="component" value="Chromosome"/>
</dbReference>
<dbReference type="InterPro" id="IPR007485">
    <property type="entry name" value="LPS_assembly_LptE"/>
</dbReference>
<reference evidence="7 8" key="1">
    <citation type="journal article" date="2024" name="Microbiology">
        <title>Methylomarinum rosea sp. nov., a novel halophilic methanotrophic bacterium from the hypersaline Lake Elton.</title>
        <authorList>
            <person name="Suleimanov R.Z."/>
            <person name="Oshkin I.Y."/>
            <person name="Danilova O.V."/>
            <person name="Suzina N.E."/>
            <person name="Dedysh S.N."/>
        </authorList>
    </citation>
    <scope>NUCLEOTIDE SEQUENCE [LARGE SCALE GENOMIC DNA]</scope>
    <source>
        <strain evidence="7 8">Ch1-1</strain>
    </source>
</reference>
<dbReference type="RefSeq" id="WP_305906614.1">
    <property type="nucleotide sequence ID" value="NZ_CP157743.1"/>
</dbReference>
<dbReference type="KEGG" id="mech:Q9L42_020105"/>
<evidence type="ECO:0000256" key="3">
    <source>
        <dbReference type="ARBA" id="ARBA00023139"/>
    </source>
</evidence>
<dbReference type="GO" id="GO:0009279">
    <property type="term" value="C:cell outer membrane"/>
    <property type="evidence" value="ECO:0007669"/>
    <property type="project" value="UniProtKB-SubCell"/>
</dbReference>
<keyword evidence="2 6" id="KW-0472">Membrane</keyword>
<comment type="similarity">
    <text evidence="6">Belongs to the LptE lipoprotein family.</text>
</comment>
<dbReference type="GO" id="GO:0001530">
    <property type="term" value="F:lipopolysaccharide binding"/>
    <property type="evidence" value="ECO:0007669"/>
    <property type="project" value="TreeGrafter"/>
</dbReference>
<evidence type="ECO:0000313" key="7">
    <source>
        <dbReference type="EMBL" id="XBS20616.1"/>
    </source>
</evidence>
<keyword evidence="5 6" id="KW-0449">Lipoprotein</keyword>
<keyword evidence="8" id="KW-1185">Reference proteome</keyword>
<dbReference type="HAMAP" id="MF_01186">
    <property type="entry name" value="LPS_assembly_LptE"/>
    <property type="match status" value="1"/>
</dbReference>
<dbReference type="PANTHER" id="PTHR38098">
    <property type="entry name" value="LPS-ASSEMBLY LIPOPROTEIN LPTE"/>
    <property type="match status" value="1"/>
</dbReference>
<keyword evidence="4 6" id="KW-0998">Cell outer membrane</keyword>
<protein>
    <recommendedName>
        <fullName evidence="6">LPS-assembly lipoprotein LptE</fullName>
    </recommendedName>
</protein>
<name>A0AAU7NVK6_9GAMM</name>
<evidence type="ECO:0000256" key="5">
    <source>
        <dbReference type="ARBA" id="ARBA00023288"/>
    </source>
</evidence>